<keyword evidence="1" id="KW-0812">Transmembrane</keyword>
<keyword evidence="1" id="KW-1133">Transmembrane helix</keyword>
<keyword evidence="4" id="KW-1185">Reference proteome</keyword>
<dbReference type="EMBL" id="AAWS01000041">
    <property type="protein sequence ID" value="EAY25889.1"/>
    <property type="molecule type" value="Genomic_DNA"/>
</dbReference>
<dbReference type="InterPro" id="IPR016032">
    <property type="entry name" value="Sig_transdc_resp-reg_C-effctor"/>
</dbReference>
<dbReference type="GO" id="GO:0006355">
    <property type="term" value="P:regulation of DNA-templated transcription"/>
    <property type="evidence" value="ECO:0007669"/>
    <property type="project" value="InterPro"/>
</dbReference>
<dbReference type="SUPFAM" id="SSF46894">
    <property type="entry name" value="C-terminal effector domain of the bipartite response regulators"/>
    <property type="match status" value="1"/>
</dbReference>
<evidence type="ECO:0000313" key="3">
    <source>
        <dbReference type="EMBL" id="EAY25889.1"/>
    </source>
</evidence>
<dbReference type="InterPro" id="IPR000792">
    <property type="entry name" value="Tscrpt_reg_LuxR_C"/>
</dbReference>
<gene>
    <name evidence="3" type="ORF">M23134_00843</name>
</gene>
<keyword evidence="1" id="KW-0472">Membrane</keyword>
<name>A1ZUK3_MICM2</name>
<feature type="transmembrane region" description="Helical" evidence="1">
    <location>
        <begin position="82"/>
        <end position="99"/>
    </location>
</feature>
<dbReference type="Gene3D" id="1.10.10.10">
    <property type="entry name" value="Winged helix-like DNA-binding domain superfamily/Winged helix DNA-binding domain"/>
    <property type="match status" value="1"/>
</dbReference>
<dbReference type="InterPro" id="IPR036388">
    <property type="entry name" value="WH-like_DNA-bd_sf"/>
</dbReference>
<accession>A1ZUK3</accession>
<evidence type="ECO:0000313" key="4">
    <source>
        <dbReference type="Proteomes" id="UP000004095"/>
    </source>
</evidence>
<organism evidence="3 4">
    <name type="scientific">Microscilla marina ATCC 23134</name>
    <dbReference type="NCBI Taxonomy" id="313606"/>
    <lineage>
        <taxon>Bacteria</taxon>
        <taxon>Pseudomonadati</taxon>
        <taxon>Bacteroidota</taxon>
        <taxon>Cytophagia</taxon>
        <taxon>Cytophagales</taxon>
        <taxon>Microscillaceae</taxon>
        <taxon>Microscilla</taxon>
    </lineage>
</organism>
<evidence type="ECO:0000259" key="2">
    <source>
        <dbReference type="SMART" id="SM00421"/>
    </source>
</evidence>
<sequence>MKEQHEAINLDSKNFLFKYIVFFVKNITNKQSNRKNVNQNHRCFIAKEWRQALLAFLVVELPNKRAESARELYTLKAGSWELFLMVFVLSMMISIIHHLKRKIKKNKKVHKQQKVDVIGSEKEQGDPSLEEKELAQLNDAINFKNQQLLSYALHMIQKNQSLTELKGLVAELKQQDDIEYLHKLLARVNNLADYGLRMGKDWDNFQLIFEQFHSSFHDTLKKKFPDLTANDLHLCVLIRLGMSVEDMADLLGIAPESLRKKRYRLRQKMNIDSVQGLGEFLKNNEE</sequence>
<dbReference type="AlphaFoldDB" id="A1ZUK3"/>
<dbReference type="RefSeq" id="WP_002701855.1">
    <property type="nucleotide sequence ID" value="NZ_AAWS01000041.1"/>
</dbReference>
<dbReference type="Proteomes" id="UP000004095">
    <property type="component" value="Unassembled WGS sequence"/>
</dbReference>
<dbReference type="GO" id="GO:0003677">
    <property type="term" value="F:DNA binding"/>
    <property type="evidence" value="ECO:0007669"/>
    <property type="project" value="InterPro"/>
</dbReference>
<dbReference type="eggNOG" id="COG0457">
    <property type="taxonomic scope" value="Bacteria"/>
</dbReference>
<proteinExistence type="predicted"/>
<dbReference type="OrthoDB" id="1523128at2"/>
<dbReference type="SMART" id="SM00421">
    <property type="entry name" value="HTH_LUXR"/>
    <property type="match status" value="1"/>
</dbReference>
<reference evidence="3 4" key="1">
    <citation type="submission" date="2007-01" db="EMBL/GenBank/DDBJ databases">
        <authorList>
            <person name="Haygood M."/>
            <person name="Podell S."/>
            <person name="Anderson C."/>
            <person name="Hopkinson B."/>
            <person name="Roe K."/>
            <person name="Barbeau K."/>
            <person name="Gaasterland T."/>
            <person name="Ferriera S."/>
            <person name="Johnson J."/>
            <person name="Kravitz S."/>
            <person name="Beeson K."/>
            <person name="Sutton G."/>
            <person name="Rogers Y.-H."/>
            <person name="Friedman R."/>
            <person name="Frazier M."/>
            <person name="Venter J.C."/>
        </authorList>
    </citation>
    <scope>NUCLEOTIDE SEQUENCE [LARGE SCALE GENOMIC DNA]</scope>
    <source>
        <strain evidence="3 4">ATCC 23134</strain>
    </source>
</reference>
<feature type="domain" description="HTH luxR-type" evidence="2">
    <location>
        <begin position="224"/>
        <end position="281"/>
    </location>
</feature>
<comment type="caution">
    <text evidence="3">The sequence shown here is derived from an EMBL/GenBank/DDBJ whole genome shotgun (WGS) entry which is preliminary data.</text>
</comment>
<evidence type="ECO:0000256" key="1">
    <source>
        <dbReference type="SAM" id="Phobius"/>
    </source>
</evidence>
<protein>
    <submittedName>
        <fullName evidence="3">Putative ggdef family protein</fullName>
    </submittedName>
</protein>